<dbReference type="InterPro" id="IPR012349">
    <property type="entry name" value="Split_barrel_FMN-bd"/>
</dbReference>
<dbReference type="GO" id="GO:0005886">
    <property type="term" value="C:plasma membrane"/>
    <property type="evidence" value="ECO:0007669"/>
    <property type="project" value="TreeGrafter"/>
</dbReference>
<dbReference type="PANTHER" id="PTHR39428:SF3">
    <property type="entry name" value="DEAZAFLAVIN-DEPENDENT NITROREDUCTASE"/>
    <property type="match status" value="1"/>
</dbReference>
<dbReference type="Proteomes" id="UP000608154">
    <property type="component" value="Unassembled WGS sequence"/>
</dbReference>
<comment type="catalytic activity">
    <reaction evidence="2">
        <text>oxidized coenzyme F420-(gamma-L-Glu)(n) + a quinol + H(+) = reduced coenzyme F420-(gamma-L-Glu)(n) + a quinone</text>
        <dbReference type="Rhea" id="RHEA:39663"/>
        <dbReference type="Rhea" id="RHEA-COMP:12939"/>
        <dbReference type="Rhea" id="RHEA-COMP:14378"/>
        <dbReference type="ChEBI" id="CHEBI:15378"/>
        <dbReference type="ChEBI" id="CHEBI:24646"/>
        <dbReference type="ChEBI" id="CHEBI:132124"/>
        <dbReference type="ChEBI" id="CHEBI:133980"/>
        <dbReference type="ChEBI" id="CHEBI:139511"/>
    </reaction>
</comment>
<reference evidence="3" key="1">
    <citation type="journal article" date="2014" name="Int. J. Syst. Evol. Microbiol.">
        <title>Complete genome sequence of Corynebacterium casei LMG S-19264T (=DSM 44701T), isolated from a smear-ripened cheese.</title>
        <authorList>
            <consortium name="US DOE Joint Genome Institute (JGI-PGF)"/>
            <person name="Walter F."/>
            <person name="Albersmeier A."/>
            <person name="Kalinowski J."/>
            <person name="Ruckert C."/>
        </authorList>
    </citation>
    <scope>NUCLEOTIDE SEQUENCE</scope>
    <source>
        <strain evidence="3">CGMCC 1.15095</strain>
    </source>
</reference>
<evidence type="ECO:0000256" key="1">
    <source>
        <dbReference type="ARBA" id="ARBA00008710"/>
    </source>
</evidence>
<gene>
    <name evidence="3" type="ORF">GCM10011494_08010</name>
</gene>
<dbReference type="GO" id="GO:0070967">
    <property type="term" value="F:coenzyme F420 binding"/>
    <property type="evidence" value="ECO:0007669"/>
    <property type="project" value="TreeGrafter"/>
</dbReference>
<dbReference type="NCBIfam" id="TIGR00026">
    <property type="entry name" value="hi_GC_TIGR00026"/>
    <property type="match status" value="1"/>
</dbReference>
<accession>A0A916TQK8</accession>
<sequence>MSDKTSAAISEVRKDWVAEHRDLYLSSGGAKGHIMDITAVGGPAFGTHCLIKYTGRKTSKVFITGLCYGVVGGELVIVASKGGADHHPAWYLNIREQETVDFQVATEAFRATWREPEGAEREKAWAHMVDNFAFYGDYQKATDRTIPLLMLRPLESIPVFKAEDATGMRQY</sequence>
<dbReference type="Pfam" id="PF04075">
    <property type="entry name" value="F420H2_quin_red"/>
    <property type="match status" value="1"/>
</dbReference>
<dbReference type="EMBL" id="BMHK01000004">
    <property type="protein sequence ID" value="GGB92033.1"/>
    <property type="molecule type" value="Genomic_DNA"/>
</dbReference>
<dbReference type="PANTHER" id="PTHR39428">
    <property type="entry name" value="F420H(2)-DEPENDENT QUINONE REDUCTASE RV1261C"/>
    <property type="match status" value="1"/>
</dbReference>
<organism evidence="3 4">
    <name type="scientific">Novosphingobium endophyticum</name>
    <dbReference type="NCBI Taxonomy" id="1955250"/>
    <lineage>
        <taxon>Bacteria</taxon>
        <taxon>Pseudomonadati</taxon>
        <taxon>Pseudomonadota</taxon>
        <taxon>Alphaproteobacteria</taxon>
        <taxon>Sphingomonadales</taxon>
        <taxon>Sphingomonadaceae</taxon>
        <taxon>Novosphingobium</taxon>
    </lineage>
</organism>
<evidence type="ECO:0000256" key="2">
    <source>
        <dbReference type="ARBA" id="ARBA00049106"/>
    </source>
</evidence>
<evidence type="ECO:0000313" key="4">
    <source>
        <dbReference type="Proteomes" id="UP000608154"/>
    </source>
</evidence>
<comment type="caution">
    <text evidence="3">The sequence shown here is derived from an EMBL/GenBank/DDBJ whole genome shotgun (WGS) entry which is preliminary data.</text>
</comment>
<evidence type="ECO:0000313" key="3">
    <source>
        <dbReference type="EMBL" id="GGB92033.1"/>
    </source>
</evidence>
<dbReference type="InterPro" id="IPR004378">
    <property type="entry name" value="F420H2_quin_Rdtase"/>
</dbReference>
<dbReference type="RefSeq" id="WP_188768651.1">
    <property type="nucleotide sequence ID" value="NZ_BMHK01000004.1"/>
</dbReference>
<proteinExistence type="inferred from homology"/>
<dbReference type="Gene3D" id="2.30.110.10">
    <property type="entry name" value="Electron Transport, Fmn-binding Protein, Chain A"/>
    <property type="match status" value="1"/>
</dbReference>
<dbReference type="GO" id="GO:0016491">
    <property type="term" value="F:oxidoreductase activity"/>
    <property type="evidence" value="ECO:0007669"/>
    <property type="project" value="InterPro"/>
</dbReference>
<name>A0A916TQK8_9SPHN</name>
<reference evidence="3" key="2">
    <citation type="submission" date="2020-09" db="EMBL/GenBank/DDBJ databases">
        <authorList>
            <person name="Sun Q."/>
            <person name="Zhou Y."/>
        </authorList>
    </citation>
    <scope>NUCLEOTIDE SEQUENCE</scope>
    <source>
        <strain evidence="3">CGMCC 1.15095</strain>
    </source>
</reference>
<protein>
    <recommendedName>
        <fullName evidence="5">Nitroreductase family deazaflavin-dependent oxidoreductase</fullName>
    </recommendedName>
</protein>
<comment type="similarity">
    <text evidence="1">Belongs to the F420H(2)-dependent quinone reductase family.</text>
</comment>
<evidence type="ECO:0008006" key="5">
    <source>
        <dbReference type="Google" id="ProtNLM"/>
    </source>
</evidence>
<keyword evidence="4" id="KW-1185">Reference proteome</keyword>
<dbReference type="AlphaFoldDB" id="A0A916TQK8"/>